<dbReference type="InterPro" id="IPR036163">
    <property type="entry name" value="HMA_dom_sf"/>
</dbReference>
<evidence type="ECO:0000259" key="3">
    <source>
        <dbReference type="PROSITE" id="PS50846"/>
    </source>
</evidence>
<feature type="domain" description="HMA" evidence="3">
    <location>
        <begin position="4"/>
        <end position="70"/>
    </location>
</feature>
<evidence type="ECO:0000313" key="5">
    <source>
        <dbReference type="Proteomes" id="UP000442109"/>
    </source>
</evidence>
<evidence type="ECO:0000256" key="1">
    <source>
        <dbReference type="ARBA" id="ARBA00022723"/>
    </source>
</evidence>
<dbReference type="InterPro" id="IPR006122">
    <property type="entry name" value="HMA_Cu_ion-bd"/>
</dbReference>
<evidence type="ECO:0000256" key="2">
    <source>
        <dbReference type="ARBA" id="ARBA00023008"/>
    </source>
</evidence>
<dbReference type="AlphaFoldDB" id="A0A844M0I6"/>
<dbReference type="PANTHER" id="PTHR46594:SF4">
    <property type="entry name" value="P-TYPE CATION-TRANSPORTING ATPASE"/>
    <property type="match status" value="1"/>
</dbReference>
<gene>
    <name evidence="4" type="ORF">GB996_05275</name>
</gene>
<name>A0A844M0I6_9GAMM</name>
<dbReference type="PANTHER" id="PTHR46594">
    <property type="entry name" value="P-TYPE CATION-TRANSPORTING ATPASE"/>
    <property type="match status" value="1"/>
</dbReference>
<protein>
    <submittedName>
        <fullName evidence="4">Copper ion binding protein</fullName>
    </submittedName>
</protein>
<keyword evidence="2" id="KW-0186">Copper</keyword>
<organism evidence="4 5">
    <name type="scientific">Psychrobacter sanguinis</name>
    <dbReference type="NCBI Taxonomy" id="861445"/>
    <lineage>
        <taxon>Bacteria</taxon>
        <taxon>Pseudomonadati</taxon>
        <taxon>Pseudomonadota</taxon>
        <taxon>Gammaproteobacteria</taxon>
        <taxon>Moraxellales</taxon>
        <taxon>Moraxellaceae</taxon>
        <taxon>Psychrobacter</taxon>
    </lineage>
</organism>
<keyword evidence="5" id="KW-1185">Reference proteome</keyword>
<evidence type="ECO:0000313" key="4">
    <source>
        <dbReference type="EMBL" id="MUG32200.1"/>
    </source>
</evidence>
<dbReference type="Pfam" id="PF00403">
    <property type="entry name" value="HMA"/>
    <property type="match status" value="1"/>
</dbReference>
<comment type="caution">
    <text evidence="4">The sequence shown here is derived from an EMBL/GenBank/DDBJ whole genome shotgun (WGS) entry which is preliminary data.</text>
</comment>
<dbReference type="SUPFAM" id="SSF55008">
    <property type="entry name" value="HMA, heavy metal-associated domain"/>
    <property type="match status" value="1"/>
</dbReference>
<dbReference type="RefSeq" id="WP_011960884.1">
    <property type="nucleotide sequence ID" value="NZ_WFKQ01000003.1"/>
</dbReference>
<dbReference type="Proteomes" id="UP000442109">
    <property type="component" value="Unassembled WGS sequence"/>
</dbReference>
<dbReference type="Gene3D" id="3.30.70.100">
    <property type="match status" value="1"/>
</dbReference>
<sequence length="73" mass="7518">MSLETTTIHIEGMTCGGCVKSVEGAVSQLSAVQSIDVDLAANQAVVSFDNDVTSIESVLEAIEDAGFDATVAR</sequence>
<reference evidence="4 5" key="1">
    <citation type="journal article" date="2019" name="PLoS ONE">
        <title>Pup mortality in New Zealand sea lions (Phocarctos hookeri) at Enderby Island, Auckland Islands, 2013-18.</title>
        <authorList>
            <person name="Michael S.A."/>
            <person name="Hayman D.T.S."/>
            <person name="Gray R."/>
            <person name="Zhang J."/>
            <person name="Rogers L."/>
            <person name="Roe W.D."/>
        </authorList>
    </citation>
    <scope>NUCLEOTIDE SEQUENCE [LARGE SCALE GENOMIC DNA]</scope>
    <source>
        <strain evidence="4 5">SM868</strain>
    </source>
</reference>
<dbReference type="InterPro" id="IPR017969">
    <property type="entry name" value="Heavy-metal-associated_CS"/>
</dbReference>
<dbReference type="PRINTS" id="PR00946">
    <property type="entry name" value="HGSCAVENGER"/>
</dbReference>
<dbReference type="InterPro" id="IPR006121">
    <property type="entry name" value="HMA_dom"/>
</dbReference>
<dbReference type="EMBL" id="WFKQ01000003">
    <property type="protein sequence ID" value="MUG32200.1"/>
    <property type="molecule type" value="Genomic_DNA"/>
</dbReference>
<dbReference type="PROSITE" id="PS50846">
    <property type="entry name" value="HMA_2"/>
    <property type="match status" value="1"/>
</dbReference>
<dbReference type="PROSITE" id="PS01047">
    <property type="entry name" value="HMA_1"/>
    <property type="match status" value="1"/>
</dbReference>
<proteinExistence type="predicted"/>
<dbReference type="NCBIfam" id="TIGR00003">
    <property type="entry name" value="copper ion binding protein"/>
    <property type="match status" value="1"/>
</dbReference>
<dbReference type="OrthoDB" id="9814359at2"/>
<keyword evidence="1" id="KW-0479">Metal-binding</keyword>
<accession>A0A844M0I6</accession>
<dbReference type="CDD" id="cd00371">
    <property type="entry name" value="HMA"/>
    <property type="match status" value="1"/>
</dbReference>
<dbReference type="GO" id="GO:0005507">
    <property type="term" value="F:copper ion binding"/>
    <property type="evidence" value="ECO:0007669"/>
    <property type="project" value="InterPro"/>
</dbReference>
<dbReference type="InterPro" id="IPR001802">
    <property type="entry name" value="MerP/CopZ"/>
</dbReference>
<dbReference type="FunFam" id="3.30.70.100:FF:000001">
    <property type="entry name" value="ATPase copper transporting beta"/>
    <property type="match status" value="1"/>
</dbReference>